<dbReference type="AlphaFoldDB" id="A0A074ZRW5"/>
<dbReference type="RefSeq" id="XP_009166339.1">
    <property type="nucleotide sequence ID" value="XM_009168075.1"/>
</dbReference>
<dbReference type="CTD" id="20317743"/>
<evidence type="ECO:0000313" key="1">
    <source>
        <dbReference type="EMBL" id="KER29856.1"/>
    </source>
</evidence>
<dbReference type="Proteomes" id="UP000054324">
    <property type="component" value="Unassembled WGS sequence"/>
</dbReference>
<proteinExistence type="predicted"/>
<reference evidence="1 2" key="1">
    <citation type="submission" date="2013-11" db="EMBL/GenBank/DDBJ databases">
        <title>Opisthorchis viverrini - life in the bile duct.</title>
        <authorList>
            <person name="Young N.D."/>
            <person name="Nagarajan N."/>
            <person name="Lin S.J."/>
            <person name="Korhonen P.K."/>
            <person name="Jex A.R."/>
            <person name="Hall R.S."/>
            <person name="Safavi-Hemami H."/>
            <person name="Kaewkong W."/>
            <person name="Bertrand D."/>
            <person name="Gao S."/>
            <person name="Seet Q."/>
            <person name="Wongkham S."/>
            <person name="Teh B.T."/>
            <person name="Wongkham C."/>
            <person name="Intapan P.M."/>
            <person name="Maleewong W."/>
            <person name="Yang X."/>
            <person name="Hu M."/>
            <person name="Wang Z."/>
            <person name="Hofmann A."/>
            <person name="Sternberg P.W."/>
            <person name="Tan P."/>
            <person name="Wang J."/>
            <person name="Gasser R.B."/>
        </authorList>
    </citation>
    <scope>NUCLEOTIDE SEQUENCE [LARGE SCALE GENOMIC DNA]</scope>
</reference>
<dbReference type="KEGG" id="ovi:T265_03556"/>
<gene>
    <name evidence="1" type="ORF">T265_03556</name>
</gene>
<name>A0A074ZRW5_OPIVI</name>
<organism evidence="1 2">
    <name type="scientific">Opisthorchis viverrini</name>
    <name type="common">Southeast Asian liver fluke</name>
    <dbReference type="NCBI Taxonomy" id="6198"/>
    <lineage>
        <taxon>Eukaryota</taxon>
        <taxon>Metazoa</taxon>
        <taxon>Spiralia</taxon>
        <taxon>Lophotrochozoa</taxon>
        <taxon>Platyhelminthes</taxon>
        <taxon>Trematoda</taxon>
        <taxon>Digenea</taxon>
        <taxon>Opisthorchiida</taxon>
        <taxon>Opisthorchiata</taxon>
        <taxon>Opisthorchiidae</taxon>
        <taxon>Opisthorchis</taxon>
    </lineage>
</organism>
<dbReference type="GeneID" id="20317743"/>
<evidence type="ECO:0000313" key="2">
    <source>
        <dbReference type="Proteomes" id="UP000054324"/>
    </source>
</evidence>
<dbReference type="EMBL" id="KL596670">
    <property type="protein sequence ID" value="KER29856.1"/>
    <property type="molecule type" value="Genomic_DNA"/>
</dbReference>
<sequence>MFAQIHQRTSENMVTGLTKSTMKFKQLNSVGAFPLYLLRVDIRLASVDYVRRKQAYTERTGGHEGSSNLYELGTHLKVMIASLAYAFSTHPILLTHGEVLGHYVRKWLVIGQDIGDDESSEGIIAKFWITRWT</sequence>
<accession>A0A074ZRW5</accession>
<protein>
    <submittedName>
        <fullName evidence="1">Uncharacterized protein</fullName>
    </submittedName>
</protein>
<keyword evidence="2" id="KW-1185">Reference proteome</keyword>